<evidence type="ECO:0000256" key="1">
    <source>
        <dbReference type="SAM" id="MobiDB-lite"/>
    </source>
</evidence>
<reference evidence="3" key="1">
    <citation type="journal article" date="2014" name="Cell">
        <title>The Architecture of a Scrambled Genome Reveals Massive Levels of Genomic Rearrangement during Development.</title>
        <authorList>
            <person name="Chen X."/>
            <person name="Bracht J.R."/>
            <person name="Goldman A.D."/>
            <person name="Dolzhenko E."/>
            <person name="Clay D.M."/>
            <person name="Swart E.C."/>
            <person name="Perlman D.H."/>
            <person name="Doak T.G."/>
            <person name="Stuart A."/>
            <person name="Amemiya C.T."/>
            <person name="Sebra R.P."/>
            <person name="Landweber L.F."/>
        </authorList>
    </citation>
    <scope>NUCLEOTIDE SEQUENCE [LARGE SCALE GENOMIC DNA]</scope>
    <source>
        <strain evidence="3">JRB310</strain>
    </source>
</reference>
<proteinExistence type="predicted"/>
<feature type="compositionally biased region" description="Basic and acidic residues" evidence="1">
    <location>
        <begin position="396"/>
        <end position="405"/>
    </location>
</feature>
<name>A0A073HZE6_9SPIT</name>
<accession>A0A073HZE6</accession>
<feature type="region of interest" description="Disordered" evidence="1">
    <location>
        <begin position="390"/>
        <end position="409"/>
    </location>
</feature>
<sequence>MKLKNIIDFLEVKCQGFDKIIYANKGWQSQITRMVTIVCCPSTRSRVKKAQVRRFEDKEDALRRGVRESDLWLEKQKIHSRINEDWQHFNLIPDRHVNEETLEIVMSQTEEVQFMFQKDRHLILPPMIMNDKGIHQVEKYIGSANWKLDNIRYWRIDDISNIVIPICCQSSMKNSQNWIVVRIEKGTKQMEVYDTRRQIGSMAILQKQLKSINQVTSEKIEVECKIEKAISKLETNQVKDPEDCGLLAILIANHLALEIEGEPIFLIFSKDWLSMQRYYIMLNLEVGFTKMEIGKSGYLIREEKADQNQEKRSEFIWSQAWREIGDLQESVNQQIDNWEGIFQRNDWQMELEQEFERQEKAGSEFDGHLTELECCLFSDGSELQQIRDAQKVAAGDSDKEADINKKSAQIKPGKAVKQYVTEEQLQEDGLGEEH</sequence>
<protein>
    <recommendedName>
        <fullName evidence="4">Ubiquitin-like protease family profile domain-containing protein</fullName>
    </recommendedName>
</protein>
<evidence type="ECO:0008006" key="4">
    <source>
        <dbReference type="Google" id="ProtNLM"/>
    </source>
</evidence>
<evidence type="ECO:0000313" key="2">
    <source>
        <dbReference type="EMBL" id="KEJ82600.1"/>
    </source>
</evidence>
<organism evidence="2 3">
    <name type="scientific">Oxytricha trifallax</name>
    <dbReference type="NCBI Taxonomy" id="1172189"/>
    <lineage>
        <taxon>Eukaryota</taxon>
        <taxon>Sar</taxon>
        <taxon>Alveolata</taxon>
        <taxon>Ciliophora</taxon>
        <taxon>Intramacronucleata</taxon>
        <taxon>Spirotrichea</taxon>
        <taxon>Stichotrichia</taxon>
        <taxon>Sporadotrichida</taxon>
        <taxon>Oxytrichidae</taxon>
        <taxon>Oxytrichinae</taxon>
        <taxon>Oxytricha</taxon>
    </lineage>
</organism>
<keyword evidence="3" id="KW-1185">Reference proteome</keyword>
<comment type="caution">
    <text evidence="2">The sequence shown here is derived from an EMBL/GenBank/DDBJ whole genome shotgun (WGS) entry which is preliminary data.</text>
</comment>
<gene>
    <name evidence="2" type="ORF">OXYTRIMIC_708</name>
</gene>
<dbReference type="AlphaFoldDB" id="A0A073HZE6"/>
<evidence type="ECO:0000313" key="3">
    <source>
        <dbReference type="Proteomes" id="UP000053232"/>
    </source>
</evidence>
<dbReference type="Proteomes" id="UP000053232">
    <property type="component" value="Unassembled WGS sequence"/>
</dbReference>
<dbReference type="EMBL" id="ARYC01012426">
    <property type="protein sequence ID" value="KEJ82600.1"/>
    <property type="molecule type" value="Genomic_DNA"/>
</dbReference>